<feature type="region of interest" description="Disordered" evidence="1">
    <location>
        <begin position="353"/>
        <end position="372"/>
    </location>
</feature>
<evidence type="ECO:0000313" key="3">
    <source>
        <dbReference type="Proteomes" id="UP001194696"/>
    </source>
</evidence>
<feature type="region of interest" description="Disordered" evidence="1">
    <location>
        <begin position="1"/>
        <end position="44"/>
    </location>
</feature>
<sequence length="665" mass="75546">MRTPPTTTTTPTTCFSSPTITTTPSPTTSTTSTGVSTIRTSTTPTAEDSVVDLLHTRIANQNNALRLLTEQVFAMANRLDDTVSQNQARHETLVSQFTTQLDDMARQHKAQLDSMARHYLAQVEDLAWQLNLQKDDTAQNVNAIHRRLYRLDKNRTSQMLGNGGNADGNGYSMEGVSNHHNNSASRRMDVYDVEQRLDYGSRRMDDLEVLVDNVVRRMGRMEDEEKLDIARRSQARDEYYTRENELIARHVDEMVVGHMEVEEEFMDAVEHFAVEDEKEEPHHVKYHRVNETTRKPVKTSVKTPVKPPIRAPAKAPVKAPVRTPPPPVATRKNTDRGKKKDIDYEIYVAVSDISGPESDFHENDDDDDYRALSDDDYKEEGSVGERWDLEVHESDRAGYEDVGEDYEVEGDGGDYAFDADQPRTAIFSEQIYNELLDEVATLYYQPPPEELVGLERTWRLHTAVSSSLEDLWQRWMISEQDRPSVWCAAATMAKRWRKNFSLTEQSAYYIQRRIISNVFRHLQIIGREGSLAERVSKALMLVRMEIDDAGSLYKYSRPATKKSKGYIIDINSRADDLAYKIENMSRQFLSRVDSVALQVSNNSCGLDALSQLVLGHTSRVDRVPRLVSDSIAVNITNINTSATHQTFDMDEMSRMVGPTTESSKG</sequence>
<organism evidence="2 3">
    <name type="scientific">Linnemannia gamsii</name>
    <dbReference type="NCBI Taxonomy" id="64522"/>
    <lineage>
        <taxon>Eukaryota</taxon>
        <taxon>Fungi</taxon>
        <taxon>Fungi incertae sedis</taxon>
        <taxon>Mucoromycota</taxon>
        <taxon>Mortierellomycotina</taxon>
        <taxon>Mortierellomycetes</taxon>
        <taxon>Mortierellales</taxon>
        <taxon>Mortierellaceae</taxon>
        <taxon>Linnemannia</taxon>
    </lineage>
</organism>
<keyword evidence="3" id="KW-1185">Reference proteome</keyword>
<comment type="caution">
    <text evidence="2">The sequence shown here is derived from an EMBL/GenBank/DDBJ whole genome shotgun (WGS) entry which is preliminary data.</text>
</comment>
<feature type="compositionally biased region" description="Low complexity" evidence="1">
    <location>
        <begin position="311"/>
        <end position="321"/>
    </location>
</feature>
<name>A0ABQ7K8Z4_9FUNG</name>
<evidence type="ECO:0000256" key="1">
    <source>
        <dbReference type="SAM" id="MobiDB-lite"/>
    </source>
</evidence>
<gene>
    <name evidence="2" type="ORF">BGZ96_003843</name>
</gene>
<feature type="region of interest" description="Disordered" evidence="1">
    <location>
        <begin position="290"/>
        <end position="337"/>
    </location>
</feature>
<protein>
    <recommendedName>
        <fullName evidence="4">Transcription activator GCR1-like domain-containing protein</fullName>
    </recommendedName>
</protein>
<proteinExistence type="predicted"/>
<evidence type="ECO:0000313" key="2">
    <source>
        <dbReference type="EMBL" id="KAG0292680.1"/>
    </source>
</evidence>
<dbReference type="Proteomes" id="UP001194696">
    <property type="component" value="Unassembled WGS sequence"/>
</dbReference>
<reference evidence="2 3" key="1">
    <citation type="journal article" date="2020" name="Fungal Divers.">
        <title>Resolving the Mortierellaceae phylogeny through synthesis of multi-gene phylogenetics and phylogenomics.</title>
        <authorList>
            <person name="Vandepol N."/>
            <person name="Liber J."/>
            <person name="Desiro A."/>
            <person name="Na H."/>
            <person name="Kennedy M."/>
            <person name="Barry K."/>
            <person name="Grigoriev I.V."/>
            <person name="Miller A.N."/>
            <person name="O'Donnell K."/>
            <person name="Stajich J.E."/>
            <person name="Bonito G."/>
        </authorList>
    </citation>
    <scope>NUCLEOTIDE SEQUENCE [LARGE SCALE GENOMIC DNA]</scope>
    <source>
        <strain evidence="2 3">AD045</strain>
    </source>
</reference>
<dbReference type="EMBL" id="JAAAIM010000187">
    <property type="protein sequence ID" value="KAG0292680.1"/>
    <property type="molecule type" value="Genomic_DNA"/>
</dbReference>
<evidence type="ECO:0008006" key="4">
    <source>
        <dbReference type="Google" id="ProtNLM"/>
    </source>
</evidence>
<accession>A0ABQ7K8Z4</accession>